<feature type="region of interest" description="Disordered" evidence="1">
    <location>
        <begin position="1"/>
        <end position="21"/>
    </location>
</feature>
<gene>
    <name evidence="4" type="ORF">AQJ67_42055</name>
</gene>
<proteinExistence type="predicted"/>
<organism evidence="4 5">
    <name type="scientific">Streptomyces caeruleatus</name>
    <dbReference type="NCBI Taxonomy" id="661399"/>
    <lineage>
        <taxon>Bacteria</taxon>
        <taxon>Bacillati</taxon>
        <taxon>Actinomycetota</taxon>
        <taxon>Actinomycetes</taxon>
        <taxon>Kitasatosporales</taxon>
        <taxon>Streptomycetaceae</taxon>
        <taxon>Streptomyces</taxon>
    </lineage>
</organism>
<feature type="transmembrane region" description="Helical" evidence="2">
    <location>
        <begin position="27"/>
        <end position="48"/>
    </location>
</feature>
<keyword evidence="2" id="KW-1133">Transmembrane helix</keyword>
<keyword evidence="5" id="KW-1185">Reference proteome</keyword>
<evidence type="ECO:0000259" key="3">
    <source>
        <dbReference type="Pfam" id="PF21806"/>
    </source>
</evidence>
<dbReference type="STRING" id="661399.AQJ67_42055"/>
<evidence type="ECO:0000313" key="4">
    <source>
        <dbReference type="EMBL" id="KUN91679.1"/>
    </source>
</evidence>
<evidence type="ECO:0000256" key="2">
    <source>
        <dbReference type="SAM" id="Phobius"/>
    </source>
</evidence>
<protein>
    <recommendedName>
        <fullName evidence="3">DUF6879 domain-containing protein</fullName>
    </recommendedName>
</protein>
<name>A0A124I617_9ACTN</name>
<feature type="domain" description="DUF6879" evidence="3">
    <location>
        <begin position="194"/>
        <end position="301"/>
    </location>
</feature>
<evidence type="ECO:0000256" key="1">
    <source>
        <dbReference type="SAM" id="MobiDB-lite"/>
    </source>
</evidence>
<dbReference type="OrthoDB" id="3505460at2"/>
<dbReference type="Proteomes" id="UP000053429">
    <property type="component" value="Unassembled WGS sequence"/>
</dbReference>
<dbReference type="InterPro" id="IPR049244">
    <property type="entry name" value="DUF6879"/>
</dbReference>
<dbReference type="EMBL" id="LMWY01000064">
    <property type="protein sequence ID" value="KUN91679.1"/>
    <property type="molecule type" value="Genomic_DNA"/>
</dbReference>
<keyword evidence="2" id="KW-0812">Transmembrane</keyword>
<feature type="transmembrane region" description="Helical" evidence="2">
    <location>
        <begin position="54"/>
        <end position="74"/>
    </location>
</feature>
<sequence length="316" mass="35052">MSGASSLGAGGNGHGAPRPEPRMPKMFWRIVITAGAAGGAFLLTSILDQDDGNIWQWVASIVIGSAALIVQYLIDFGERFEKVDRRFNEILAATELFSQVDGSVLRSDEVTRLVLGYTKVRERGGDIVQAFAEKELGRLAKMMEGLGSGTADCPGENHEWLIDITDCVKMTLDATSTSVDREFWTSGPADRYLAAQEKAIKRRGVEIRRLFIVRTEDEVTPELRALCDSQRRRGIDARIAVRSLMESSPRVSDFIVFDGELCHETKPDQENNPDSTLLSAEPDHIEDHITQFTELWAEAERQQTAAQRAPRVTAET</sequence>
<keyword evidence="2" id="KW-0472">Membrane</keyword>
<reference evidence="4 5" key="1">
    <citation type="submission" date="2015-10" db="EMBL/GenBank/DDBJ databases">
        <title>Draft genome sequence of Streptomyces caeruleatus NRRL B-24802, type strain for the species Streptomyces caeruleatus.</title>
        <authorList>
            <person name="Ruckert C."/>
            <person name="Winkler A."/>
            <person name="Kalinowski J."/>
            <person name="Kampfer P."/>
            <person name="Glaeser S."/>
        </authorList>
    </citation>
    <scope>NUCLEOTIDE SEQUENCE [LARGE SCALE GENOMIC DNA]</scope>
    <source>
        <strain evidence="4 5">NRRL B-24802</strain>
    </source>
</reference>
<dbReference type="AlphaFoldDB" id="A0A124I617"/>
<comment type="caution">
    <text evidence="4">The sequence shown here is derived from an EMBL/GenBank/DDBJ whole genome shotgun (WGS) entry which is preliminary data.</text>
</comment>
<dbReference type="Pfam" id="PF21806">
    <property type="entry name" value="DUF6879"/>
    <property type="match status" value="1"/>
</dbReference>
<evidence type="ECO:0000313" key="5">
    <source>
        <dbReference type="Proteomes" id="UP000053429"/>
    </source>
</evidence>
<accession>A0A124I617</accession>